<gene>
    <name evidence="3" type="ORF">L0U88_09980</name>
</gene>
<dbReference type="RefSeq" id="WP_234865905.1">
    <property type="nucleotide sequence ID" value="NZ_JAKEVY010000002.1"/>
</dbReference>
<proteinExistence type="predicted"/>
<feature type="domain" description="SMP-30/Gluconolactonase/LRE-like region" evidence="2">
    <location>
        <begin position="66"/>
        <end position="333"/>
    </location>
</feature>
<dbReference type="PANTHER" id="PTHR47572:SF4">
    <property type="entry name" value="LACTONASE DRP35"/>
    <property type="match status" value="1"/>
</dbReference>
<dbReference type="InterPro" id="IPR011042">
    <property type="entry name" value="6-blade_b-propeller_TolB-like"/>
</dbReference>
<evidence type="ECO:0000313" key="4">
    <source>
        <dbReference type="Proteomes" id="UP001200145"/>
    </source>
</evidence>
<evidence type="ECO:0000259" key="2">
    <source>
        <dbReference type="Pfam" id="PF08450"/>
    </source>
</evidence>
<dbReference type="EMBL" id="JAKEVY010000002">
    <property type="protein sequence ID" value="MCF1714954.1"/>
    <property type="molecule type" value="Genomic_DNA"/>
</dbReference>
<sequence>MPHFTELSYRKIAVKVLTSCSIGFILACSGTQNYEQIGAIEELDPAFRDLVTNDAKVEIIADGFEWSEGPLWVESEQMLLFSDIPNNTIFKWTEKAGKELYLKPAGYTGEAPRGGELGSNGLLLDNTGQLILCQHGDRRIARMDAPINKPEPKFTTLAGEYQGKKFDSPNDAVLHPNGDIYFTDPPYGLEKYIDDSTKAAPYQGVYRIGTNGKVDLLVDSINRPNGIGLMPDGKTLIVANSESEKAVWYAFDLGNGDSLTNARIFFDASSYAKTTPGGPDGFKIDKAGNVYATGPGGIWFFNKDAKPLGRIKLPVASSNCALSADEKTLYITADMYLLRVKLR</sequence>
<dbReference type="Gene3D" id="2.120.10.30">
    <property type="entry name" value="TolB, C-terminal domain"/>
    <property type="match status" value="1"/>
</dbReference>
<dbReference type="PANTHER" id="PTHR47572">
    <property type="entry name" value="LIPOPROTEIN-RELATED"/>
    <property type="match status" value="1"/>
</dbReference>
<dbReference type="Proteomes" id="UP001200145">
    <property type="component" value="Unassembled WGS sequence"/>
</dbReference>
<dbReference type="InterPro" id="IPR013658">
    <property type="entry name" value="SGL"/>
</dbReference>
<evidence type="ECO:0000256" key="1">
    <source>
        <dbReference type="ARBA" id="ARBA00022801"/>
    </source>
</evidence>
<dbReference type="PRINTS" id="PR01790">
    <property type="entry name" value="SMP30FAMILY"/>
</dbReference>
<comment type="caution">
    <text evidence="3">The sequence shown here is derived from an EMBL/GenBank/DDBJ whole genome shotgun (WGS) entry which is preliminary data.</text>
</comment>
<name>A0ABS9BJE7_9BACT</name>
<dbReference type="SUPFAM" id="SSF63829">
    <property type="entry name" value="Calcium-dependent phosphotriesterase"/>
    <property type="match status" value="1"/>
</dbReference>
<protein>
    <submittedName>
        <fullName evidence="3">SMP-30/gluconolactonase/LRE family protein</fullName>
    </submittedName>
</protein>
<dbReference type="Pfam" id="PF08450">
    <property type="entry name" value="SGL"/>
    <property type="match status" value="1"/>
</dbReference>
<evidence type="ECO:0000313" key="3">
    <source>
        <dbReference type="EMBL" id="MCF1714954.1"/>
    </source>
</evidence>
<keyword evidence="4" id="KW-1185">Reference proteome</keyword>
<accession>A0ABS9BJE7</accession>
<reference evidence="3 4" key="1">
    <citation type="submission" date="2022-01" db="EMBL/GenBank/DDBJ databases">
        <title>Flavihumibacter sp. nov., isolated from sediment of a river.</title>
        <authorList>
            <person name="Liu H."/>
        </authorList>
    </citation>
    <scope>NUCLEOTIDE SEQUENCE [LARGE SCALE GENOMIC DNA]</scope>
    <source>
        <strain evidence="3 4">RY-1</strain>
    </source>
</reference>
<keyword evidence="1" id="KW-0378">Hydrolase</keyword>
<dbReference type="InterPro" id="IPR005511">
    <property type="entry name" value="SMP-30"/>
</dbReference>
<organism evidence="3 4">
    <name type="scientific">Flavihumibacter fluminis</name>
    <dbReference type="NCBI Taxonomy" id="2909236"/>
    <lineage>
        <taxon>Bacteria</taxon>
        <taxon>Pseudomonadati</taxon>
        <taxon>Bacteroidota</taxon>
        <taxon>Chitinophagia</taxon>
        <taxon>Chitinophagales</taxon>
        <taxon>Chitinophagaceae</taxon>
        <taxon>Flavihumibacter</taxon>
    </lineage>
</organism>
<dbReference type="InterPro" id="IPR051262">
    <property type="entry name" value="SMP-30/CGR1_Lactonase"/>
</dbReference>